<feature type="domain" description="ParB-like N-terminal" evidence="3">
    <location>
        <begin position="1"/>
        <end position="88"/>
    </location>
</feature>
<dbReference type="GO" id="GO:0032259">
    <property type="term" value="P:methylation"/>
    <property type="evidence" value="ECO:0007669"/>
    <property type="project" value="UniProtKB-KW"/>
</dbReference>
<dbReference type="EMBL" id="MT142354">
    <property type="protein sequence ID" value="QJA78808.1"/>
    <property type="molecule type" value="Genomic_DNA"/>
</dbReference>
<proteinExistence type="predicted"/>
<dbReference type="InterPro" id="IPR004437">
    <property type="entry name" value="ParB/RepB/Spo0J"/>
</dbReference>
<evidence type="ECO:0000313" key="4">
    <source>
        <dbReference type="EMBL" id="QJA78808.1"/>
    </source>
</evidence>
<dbReference type="SUPFAM" id="SSF110849">
    <property type="entry name" value="ParB/Sulfiredoxin"/>
    <property type="match status" value="1"/>
</dbReference>
<dbReference type="SMART" id="SM00470">
    <property type="entry name" value="ParB"/>
    <property type="match status" value="1"/>
</dbReference>
<dbReference type="InterPro" id="IPR036086">
    <property type="entry name" value="ParB/Sulfiredoxin_sf"/>
</dbReference>
<dbReference type="Gene3D" id="1.10.10.2830">
    <property type="match status" value="1"/>
</dbReference>
<dbReference type="GO" id="GO:0045881">
    <property type="term" value="P:positive regulation of sporulation resulting in formation of a cellular spore"/>
    <property type="evidence" value="ECO:0007669"/>
    <property type="project" value="TreeGrafter"/>
</dbReference>
<dbReference type="Gene3D" id="3.40.50.150">
    <property type="entry name" value="Vaccinia Virus protein VP39"/>
    <property type="match status" value="1"/>
</dbReference>
<name>A0A6M3KB46_9ZZZZ</name>
<dbReference type="PRINTS" id="PR00508">
    <property type="entry name" value="S21N4MTFRASE"/>
</dbReference>
<organism evidence="4">
    <name type="scientific">viral metagenome</name>
    <dbReference type="NCBI Taxonomy" id="1070528"/>
    <lineage>
        <taxon>unclassified sequences</taxon>
        <taxon>metagenomes</taxon>
        <taxon>organismal metagenomes</taxon>
    </lineage>
</organism>
<dbReference type="InterPro" id="IPR003115">
    <property type="entry name" value="ParB_N"/>
</dbReference>
<evidence type="ECO:0000256" key="2">
    <source>
        <dbReference type="ARBA" id="ARBA00022679"/>
    </source>
</evidence>
<keyword evidence="1 4" id="KW-0489">Methyltransferase</keyword>
<dbReference type="InterPro" id="IPR002941">
    <property type="entry name" value="DNA_methylase_N4/N6"/>
</dbReference>
<dbReference type="PANTHER" id="PTHR33375:SF1">
    <property type="entry name" value="CHROMOSOME-PARTITIONING PROTEIN PARB-RELATED"/>
    <property type="match status" value="1"/>
</dbReference>
<sequence length="435" mass="48793">MKLPIPAITIRPDRSRRTFNPAKLDSLAESMRTIGLIEPIVVDENNQLIAGERRIRAAKSIGWTEIDVVYMKDLTDWQKQVVELEENLQREDLTYGEEVAQIARLHDMYQSQYGVTSPVGGRAGGWRVRDTAERLGISVGATCQDLQLAKAIQNNPELAKQRSKIAAQSMLKRDQEIKARQLLAVLSAKAKPKDEHPITKQAPDQIQLLLGDARDLVSNLPNDSISCLITDPPWGVGFDSQFGSDQGKSLELTQDVLVELHPKLQSGALCWMFCATKHLITGKIVELVVRAGYRVFDQVFIWYKPTIAHASHPYGELKNDYEPALFFSKDSPRDLIKPMFAVFNHMNWGSKLHPSEKPTPVLEHLIQHSTVEGEIVVDPFMGSGSTMRAAKNTGRRGIGIEVDKKWYDLAVTNVFHYEDINDQTTKDLSQGIDNS</sequence>
<dbReference type="Gene3D" id="3.90.1530.30">
    <property type="match status" value="1"/>
</dbReference>
<dbReference type="InterPro" id="IPR001091">
    <property type="entry name" value="RM_Methyltransferase"/>
</dbReference>
<evidence type="ECO:0000256" key="1">
    <source>
        <dbReference type="ARBA" id="ARBA00022603"/>
    </source>
</evidence>
<accession>A0A6M3KB46</accession>
<dbReference type="GO" id="GO:0003677">
    <property type="term" value="F:DNA binding"/>
    <property type="evidence" value="ECO:0007669"/>
    <property type="project" value="InterPro"/>
</dbReference>
<dbReference type="InterPro" id="IPR050336">
    <property type="entry name" value="Chromosome_partition/occlusion"/>
</dbReference>
<dbReference type="AlphaFoldDB" id="A0A6M3KB46"/>
<gene>
    <name evidence="4" type="ORF">MM415A00984_0023</name>
</gene>
<dbReference type="NCBIfam" id="TIGR00180">
    <property type="entry name" value="parB_part"/>
    <property type="match status" value="1"/>
</dbReference>
<dbReference type="Pfam" id="PF01555">
    <property type="entry name" value="N6_N4_Mtase"/>
    <property type="match status" value="1"/>
</dbReference>
<dbReference type="InterPro" id="IPR029063">
    <property type="entry name" value="SAM-dependent_MTases_sf"/>
</dbReference>
<protein>
    <submittedName>
        <fullName evidence="4">Putative methyltransferase</fullName>
    </submittedName>
</protein>
<dbReference type="Pfam" id="PF02195">
    <property type="entry name" value="ParB_N"/>
    <property type="match status" value="1"/>
</dbReference>
<dbReference type="GO" id="GO:0007059">
    <property type="term" value="P:chromosome segregation"/>
    <property type="evidence" value="ECO:0007669"/>
    <property type="project" value="TreeGrafter"/>
</dbReference>
<dbReference type="GO" id="GO:0008170">
    <property type="term" value="F:N-methyltransferase activity"/>
    <property type="evidence" value="ECO:0007669"/>
    <property type="project" value="InterPro"/>
</dbReference>
<dbReference type="SUPFAM" id="SSF53335">
    <property type="entry name" value="S-adenosyl-L-methionine-dependent methyltransferases"/>
    <property type="match status" value="1"/>
</dbReference>
<dbReference type="GO" id="GO:0005694">
    <property type="term" value="C:chromosome"/>
    <property type="evidence" value="ECO:0007669"/>
    <property type="project" value="TreeGrafter"/>
</dbReference>
<dbReference type="PANTHER" id="PTHR33375">
    <property type="entry name" value="CHROMOSOME-PARTITIONING PROTEIN PARB-RELATED"/>
    <property type="match status" value="1"/>
</dbReference>
<keyword evidence="2 4" id="KW-0808">Transferase</keyword>
<reference evidence="4" key="1">
    <citation type="submission" date="2020-03" db="EMBL/GenBank/DDBJ databases">
        <title>The deep terrestrial virosphere.</title>
        <authorList>
            <person name="Holmfeldt K."/>
            <person name="Nilsson E."/>
            <person name="Simone D."/>
            <person name="Lopez-Fernandez M."/>
            <person name="Wu X."/>
            <person name="de Brujin I."/>
            <person name="Lundin D."/>
            <person name="Andersson A."/>
            <person name="Bertilsson S."/>
            <person name="Dopson M."/>
        </authorList>
    </citation>
    <scope>NUCLEOTIDE SEQUENCE</scope>
    <source>
        <strain evidence="4">MM415A00984</strain>
    </source>
</reference>
<evidence type="ECO:0000259" key="3">
    <source>
        <dbReference type="SMART" id="SM00470"/>
    </source>
</evidence>